<name>A0ABM7Y772_9PROT</name>
<protein>
    <submittedName>
        <fullName evidence="1">Uncharacterized protein</fullName>
    </submittedName>
</protein>
<dbReference type="EMBL" id="AP025637">
    <property type="protein sequence ID" value="BDG73786.1"/>
    <property type="molecule type" value="Genomic_DNA"/>
</dbReference>
<proteinExistence type="predicted"/>
<dbReference type="RefSeq" id="WP_244407995.1">
    <property type="nucleotide sequence ID" value="NZ_AP025637.1"/>
</dbReference>
<organism evidence="1 2">
    <name type="scientific">Roseomonas fluvialis</name>
    <dbReference type="NCBI Taxonomy" id="1750527"/>
    <lineage>
        <taxon>Bacteria</taxon>
        <taxon>Pseudomonadati</taxon>
        <taxon>Pseudomonadota</taxon>
        <taxon>Alphaproteobacteria</taxon>
        <taxon>Acetobacterales</taxon>
        <taxon>Roseomonadaceae</taxon>
        <taxon>Roseomonas</taxon>
    </lineage>
</organism>
<sequence length="211" mass="22405">MRRAGENHRPSPAAWRGAAVVLACAGCAAPPPPDGSLHVAFDISGRVERRGVVLTHAADAFHRCLMPVRTHHPDGRDPSVPRTDPPNVAHGYTVFFAPRFDGVAVGLAPEWVPFGPQSGFTLDVLPRAGALETPGPVLLGRAFTISVGTPEGRWERSIAETDPPSAGSVRIDADGMGGHFRATGLVQQIPHNRLPDTEAISVTGTWRCPAR</sequence>
<gene>
    <name evidence="1" type="ORF">Rmf_37150</name>
</gene>
<accession>A0ABM7Y772</accession>
<dbReference type="Proteomes" id="UP000831327">
    <property type="component" value="Chromosome"/>
</dbReference>
<reference evidence="1 2" key="1">
    <citation type="journal article" date="2016" name="Microbes Environ.">
        <title>Phylogenetically diverse aerobic anoxygenic phototrophic bacteria isolated from epilithic biofilms in Tama river, Japan.</title>
        <authorList>
            <person name="Hirose S."/>
            <person name="Matsuura K."/>
            <person name="Haruta S."/>
        </authorList>
    </citation>
    <scope>NUCLEOTIDE SEQUENCE [LARGE SCALE GENOMIC DNA]</scope>
    <source>
        <strain evidence="1 2">S08</strain>
    </source>
</reference>
<keyword evidence="2" id="KW-1185">Reference proteome</keyword>
<evidence type="ECO:0000313" key="2">
    <source>
        <dbReference type="Proteomes" id="UP000831327"/>
    </source>
</evidence>
<evidence type="ECO:0000313" key="1">
    <source>
        <dbReference type="EMBL" id="BDG73786.1"/>
    </source>
</evidence>